<accession>A0A3N1UNF8</accession>
<organism evidence="2 3">
    <name type="scientific">Desulfosoma caldarium</name>
    <dbReference type="NCBI Taxonomy" id="610254"/>
    <lineage>
        <taxon>Bacteria</taxon>
        <taxon>Pseudomonadati</taxon>
        <taxon>Thermodesulfobacteriota</taxon>
        <taxon>Syntrophobacteria</taxon>
        <taxon>Syntrophobacterales</taxon>
        <taxon>Syntrophobacteraceae</taxon>
        <taxon>Desulfosoma</taxon>
    </lineage>
</organism>
<dbReference type="OrthoDB" id="5516605at2"/>
<comment type="caution">
    <text evidence="2">The sequence shown here is derived from an EMBL/GenBank/DDBJ whole genome shotgun (WGS) entry which is preliminary data.</text>
</comment>
<evidence type="ECO:0000313" key="3">
    <source>
        <dbReference type="Proteomes" id="UP000276223"/>
    </source>
</evidence>
<proteinExistence type="predicted"/>
<dbReference type="AlphaFoldDB" id="A0A3N1UNF8"/>
<feature type="coiled-coil region" evidence="1">
    <location>
        <begin position="46"/>
        <end position="84"/>
    </location>
</feature>
<gene>
    <name evidence="2" type="ORF">EDC27_2882</name>
</gene>
<dbReference type="Proteomes" id="UP000276223">
    <property type="component" value="Unassembled WGS sequence"/>
</dbReference>
<dbReference type="RefSeq" id="WP_123291325.1">
    <property type="nucleotide sequence ID" value="NZ_RJVA01000015.1"/>
</dbReference>
<protein>
    <submittedName>
        <fullName evidence="2">Uncharacterized protein</fullName>
    </submittedName>
</protein>
<sequence length="150" mass="17012">MKSSKAPMGLDLEIQANAADPSRSTFEIRWKREGATPTVFVRCGSVDELRQAVRDLVRNLEGLVHRAEEAVQTMEAQQKADEENSMSPSDIWQQMEQASSEEAMFACFNALSEPKRREVAEWILTHVSMFKGRGPIFAEHYNIVTHTLDE</sequence>
<evidence type="ECO:0000313" key="2">
    <source>
        <dbReference type="EMBL" id="ROQ90260.1"/>
    </source>
</evidence>
<keyword evidence="3" id="KW-1185">Reference proteome</keyword>
<evidence type="ECO:0000256" key="1">
    <source>
        <dbReference type="SAM" id="Coils"/>
    </source>
</evidence>
<reference evidence="2 3" key="1">
    <citation type="submission" date="2018-11" db="EMBL/GenBank/DDBJ databases">
        <title>Genomic Encyclopedia of Type Strains, Phase IV (KMG-IV): sequencing the most valuable type-strain genomes for metagenomic binning, comparative biology and taxonomic classification.</title>
        <authorList>
            <person name="Goeker M."/>
        </authorList>
    </citation>
    <scope>NUCLEOTIDE SEQUENCE [LARGE SCALE GENOMIC DNA]</scope>
    <source>
        <strain evidence="2 3">DSM 22027</strain>
    </source>
</reference>
<keyword evidence="1" id="KW-0175">Coiled coil</keyword>
<name>A0A3N1UNF8_9BACT</name>
<dbReference type="EMBL" id="RJVA01000015">
    <property type="protein sequence ID" value="ROQ90260.1"/>
    <property type="molecule type" value="Genomic_DNA"/>
</dbReference>